<proteinExistence type="predicted"/>
<dbReference type="Proteomes" id="UP001501257">
    <property type="component" value="Unassembled WGS sequence"/>
</dbReference>
<dbReference type="EMBL" id="BAABLK010000037">
    <property type="protein sequence ID" value="GAA5228399.1"/>
    <property type="molecule type" value="Genomic_DNA"/>
</dbReference>
<keyword evidence="2" id="KW-1185">Reference proteome</keyword>
<evidence type="ECO:0000313" key="1">
    <source>
        <dbReference type="EMBL" id="GAA5228399.1"/>
    </source>
</evidence>
<protein>
    <submittedName>
        <fullName evidence="1">Uncharacterized protein</fullName>
    </submittedName>
</protein>
<reference evidence="2" key="1">
    <citation type="journal article" date="2019" name="Int. J. Syst. Evol. Microbiol.">
        <title>The Global Catalogue of Microorganisms (GCM) 10K type strain sequencing project: providing services to taxonomists for standard genome sequencing and annotation.</title>
        <authorList>
            <consortium name="The Broad Institute Genomics Platform"/>
            <consortium name="The Broad Institute Genome Sequencing Center for Infectious Disease"/>
            <person name="Wu L."/>
            <person name="Ma J."/>
        </authorList>
    </citation>
    <scope>NUCLEOTIDE SEQUENCE [LARGE SCALE GENOMIC DNA]</scope>
    <source>
        <strain evidence="2">JCM 18952</strain>
    </source>
</reference>
<evidence type="ECO:0000313" key="2">
    <source>
        <dbReference type="Proteomes" id="UP001501257"/>
    </source>
</evidence>
<gene>
    <name evidence="1" type="ORF">GCM10025778_29330</name>
</gene>
<organism evidence="1 2">
    <name type="scientific">Paeniglutamicibacter antarcticus</name>
    <dbReference type="NCBI Taxonomy" id="494023"/>
    <lineage>
        <taxon>Bacteria</taxon>
        <taxon>Bacillati</taxon>
        <taxon>Actinomycetota</taxon>
        <taxon>Actinomycetes</taxon>
        <taxon>Micrococcales</taxon>
        <taxon>Micrococcaceae</taxon>
        <taxon>Paeniglutamicibacter</taxon>
    </lineage>
</organism>
<sequence length="65" mass="7080">MNPATAIVWNATRPVCAARPLKRVMQVPTGKVNDHQVSENDRYSRTVRIAAIEAHNSANPSIGTP</sequence>
<accession>A0ABP9TTE6</accession>
<name>A0ABP9TTE6_9MICC</name>
<comment type="caution">
    <text evidence="1">The sequence shown here is derived from an EMBL/GenBank/DDBJ whole genome shotgun (WGS) entry which is preliminary data.</text>
</comment>